<reference evidence="1 2" key="1">
    <citation type="submission" date="2024-10" db="EMBL/GenBank/DDBJ databases">
        <title>The Natural Products Discovery Center: Release of the First 8490 Sequenced Strains for Exploring Actinobacteria Biosynthetic Diversity.</title>
        <authorList>
            <person name="Kalkreuter E."/>
            <person name="Kautsar S.A."/>
            <person name="Yang D."/>
            <person name="Bader C.D."/>
            <person name="Teijaro C.N."/>
            <person name="Fluegel L."/>
            <person name="Davis C.M."/>
            <person name="Simpson J.R."/>
            <person name="Lauterbach L."/>
            <person name="Steele A.D."/>
            <person name="Gui C."/>
            <person name="Meng S."/>
            <person name="Li G."/>
            <person name="Viehrig K."/>
            <person name="Ye F."/>
            <person name="Su P."/>
            <person name="Kiefer A.F."/>
            <person name="Nichols A."/>
            <person name="Cepeda A.J."/>
            <person name="Yan W."/>
            <person name="Fan B."/>
            <person name="Jiang Y."/>
            <person name="Adhikari A."/>
            <person name="Zheng C.-J."/>
            <person name="Schuster L."/>
            <person name="Cowan T.M."/>
            <person name="Smanski M.J."/>
            <person name="Chevrette M.G."/>
            <person name="De Carvalho L.P.S."/>
            <person name="Shen B."/>
        </authorList>
    </citation>
    <scope>NUCLEOTIDE SEQUENCE [LARGE SCALE GENOMIC DNA]</scope>
    <source>
        <strain evidence="1 2">NPDC093086</strain>
    </source>
</reference>
<protein>
    <submittedName>
        <fullName evidence="1">Uncharacterized protein</fullName>
    </submittedName>
</protein>
<evidence type="ECO:0000313" key="1">
    <source>
        <dbReference type="EMBL" id="MFJ6041642.1"/>
    </source>
</evidence>
<keyword evidence="2" id="KW-1185">Reference proteome</keyword>
<gene>
    <name evidence="1" type="ORF">ACIQFM_36075</name>
</gene>
<dbReference type="Proteomes" id="UP001617907">
    <property type="component" value="Unassembled WGS sequence"/>
</dbReference>
<evidence type="ECO:0000313" key="2">
    <source>
        <dbReference type="Proteomes" id="UP001617907"/>
    </source>
</evidence>
<dbReference type="EMBL" id="JBIVPC010000047">
    <property type="protein sequence ID" value="MFJ6041642.1"/>
    <property type="molecule type" value="Genomic_DNA"/>
</dbReference>
<dbReference type="RefSeq" id="WP_234341991.1">
    <property type="nucleotide sequence ID" value="NZ_JAJSZE010000252.1"/>
</dbReference>
<accession>A0ABW8HM50</accession>
<proteinExistence type="predicted"/>
<comment type="caution">
    <text evidence="1">The sequence shown here is derived from an EMBL/GenBank/DDBJ whole genome shotgun (WGS) entry which is preliminary data.</text>
</comment>
<name>A0ABW8HM50_9ACTN</name>
<sequence>MFETIWWRCHVHAADRRGAERVVSRLGTQLMRAVEIESYERYWKFPELAVMQLVSPLQRSTPETALLTALECAWRIATPWSLSAAGSSNEYEGIASANVGSRFTVPGVEWMEFRINGRP</sequence>
<organism evidence="1 2">
    <name type="scientific">Streptomyces ardesiacus</name>
    <dbReference type="NCBI Taxonomy" id="285564"/>
    <lineage>
        <taxon>Bacteria</taxon>
        <taxon>Bacillati</taxon>
        <taxon>Actinomycetota</taxon>
        <taxon>Actinomycetes</taxon>
        <taxon>Kitasatosporales</taxon>
        <taxon>Streptomycetaceae</taxon>
        <taxon>Streptomyces</taxon>
    </lineage>
</organism>